<gene>
    <name evidence="1" type="ORF">BJP25_22290</name>
</gene>
<evidence type="ECO:0000313" key="1">
    <source>
        <dbReference type="EMBL" id="OLR92085.1"/>
    </source>
</evidence>
<dbReference type="STRING" id="1193682.BJP25_22290"/>
<dbReference type="Proteomes" id="UP000186040">
    <property type="component" value="Unassembled WGS sequence"/>
</dbReference>
<name>A0A1Q9LJA8_9PSEU</name>
<dbReference type="RefSeq" id="WP_075975971.1">
    <property type="nucleotide sequence ID" value="NZ_MKQR01000017.1"/>
</dbReference>
<comment type="caution">
    <text evidence="1">The sequence shown here is derived from an EMBL/GenBank/DDBJ whole genome shotgun (WGS) entry which is preliminary data.</text>
</comment>
<keyword evidence="2" id="KW-1185">Reference proteome</keyword>
<accession>A0A1Q9LJA8</accession>
<reference evidence="1 2" key="1">
    <citation type="submission" date="2016-10" db="EMBL/GenBank/DDBJ databases">
        <title>The Draft Genome Sequence of Actinokineospora bangkokensis 44EHWT reveals the biosynthetic pathway of antifungal compounds Thailandins with unusual extender unit butylmalonyl-CoA.</title>
        <authorList>
            <person name="Greule A."/>
            <person name="Intra B."/>
            <person name="Flemming S."/>
            <person name="Rommel M.G."/>
            <person name="Panbangred W."/>
            <person name="Bechthold A."/>
        </authorList>
    </citation>
    <scope>NUCLEOTIDE SEQUENCE [LARGE SCALE GENOMIC DNA]</scope>
    <source>
        <strain evidence="1 2">44EHW</strain>
    </source>
</reference>
<dbReference type="AlphaFoldDB" id="A0A1Q9LJA8"/>
<dbReference type="EMBL" id="MKQR01000017">
    <property type="protein sequence ID" value="OLR92085.1"/>
    <property type="molecule type" value="Genomic_DNA"/>
</dbReference>
<organism evidence="1 2">
    <name type="scientific">Actinokineospora bangkokensis</name>
    <dbReference type="NCBI Taxonomy" id="1193682"/>
    <lineage>
        <taxon>Bacteria</taxon>
        <taxon>Bacillati</taxon>
        <taxon>Actinomycetota</taxon>
        <taxon>Actinomycetes</taxon>
        <taxon>Pseudonocardiales</taxon>
        <taxon>Pseudonocardiaceae</taxon>
        <taxon>Actinokineospora</taxon>
    </lineage>
</organism>
<evidence type="ECO:0000313" key="2">
    <source>
        <dbReference type="Proteomes" id="UP000186040"/>
    </source>
</evidence>
<sequence>MAEPPTSYPVLGFERLDDEPAVEAKAARVLRHQYASSVDARVGERWSPHRCCALRTRGRRPRYHRTDEVPGWA</sequence>
<protein>
    <submittedName>
        <fullName evidence="1">Uncharacterized protein</fullName>
    </submittedName>
</protein>
<proteinExistence type="predicted"/>